<evidence type="ECO:0000259" key="2">
    <source>
        <dbReference type="PROSITE" id="PS50110"/>
    </source>
</evidence>
<dbReference type="InterPro" id="IPR046947">
    <property type="entry name" value="LytR-like"/>
</dbReference>
<dbReference type="SUPFAM" id="SSF52172">
    <property type="entry name" value="CheY-like"/>
    <property type="match status" value="1"/>
</dbReference>
<dbReference type="RefSeq" id="WP_146781637.1">
    <property type="nucleotide sequence ID" value="NZ_BAABIO010000006.1"/>
</dbReference>
<dbReference type="Pfam" id="PF00072">
    <property type="entry name" value="Response_reg"/>
    <property type="match status" value="1"/>
</dbReference>
<sequence>MLNAILVDDEESNLNALKEKLLRHCHNLNLAALCTTAADALVAIEAIRPDVVFLDIEMPVMNGFLLLQNLRYKNFELIFTTAYDHYAIKAIRFSALDYLVKPIEIEDLKAAVSRAEEKRAQVNSANQLDIFLENLSKKTSHQKIAIPTAEGLQFIKLSGIVYLEASINYTYVFLDNNQKYLVSRTLKEFEDMLPPETFVRIHNSHIINKDFAEKYIRGEGGQVVLSSGVVLGISKRRKAEFLKAIGS</sequence>
<gene>
    <name evidence="4" type="ORF">FSB75_01240</name>
</gene>
<evidence type="ECO:0000256" key="1">
    <source>
        <dbReference type="PROSITE-ProRule" id="PRU00169"/>
    </source>
</evidence>
<dbReference type="InterPro" id="IPR011006">
    <property type="entry name" value="CheY-like_superfamily"/>
</dbReference>
<dbReference type="Gene3D" id="2.40.50.1020">
    <property type="entry name" value="LytTr DNA-binding domain"/>
    <property type="match status" value="1"/>
</dbReference>
<dbReference type="GO" id="GO:0000156">
    <property type="term" value="F:phosphorelay response regulator activity"/>
    <property type="evidence" value="ECO:0007669"/>
    <property type="project" value="InterPro"/>
</dbReference>
<evidence type="ECO:0000313" key="5">
    <source>
        <dbReference type="Proteomes" id="UP000321204"/>
    </source>
</evidence>
<feature type="modified residue" description="4-aspartylphosphate" evidence="1">
    <location>
        <position position="55"/>
    </location>
</feature>
<dbReference type="InterPro" id="IPR001789">
    <property type="entry name" value="Sig_transdc_resp-reg_receiver"/>
</dbReference>
<organism evidence="4 5">
    <name type="scientific">Flavisolibacter ginsenosidimutans</name>
    <dbReference type="NCBI Taxonomy" id="661481"/>
    <lineage>
        <taxon>Bacteria</taxon>
        <taxon>Pseudomonadati</taxon>
        <taxon>Bacteroidota</taxon>
        <taxon>Chitinophagia</taxon>
        <taxon>Chitinophagales</taxon>
        <taxon>Chitinophagaceae</taxon>
        <taxon>Flavisolibacter</taxon>
    </lineage>
</organism>
<dbReference type="Pfam" id="PF04397">
    <property type="entry name" value="LytTR"/>
    <property type="match status" value="1"/>
</dbReference>
<feature type="domain" description="HTH LytTR-type" evidence="3">
    <location>
        <begin position="144"/>
        <end position="247"/>
    </location>
</feature>
<dbReference type="OrthoDB" id="1646880at2"/>
<dbReference type="PANTHER" id="PTHR37299:SF1">
    <property type="entry name" value="STAGE 0 SPORULATION PROTEIN A HOMOLOG"/>
    <property type="match status" value="1"/>
</dbReference>
<keyword evidence="5" id="KW-1185">Reference proteome</keyword>
<dbReference type="Proteomes" id="UP000321204">
    <property type="component" value="Chromosome"/>
</dbReference>
<dbReference type="AlphaFoldDB" id="A0A5B8UDJ1"/>
<proteinExistence type="predicted"/>
<dbReference type="KEGG" id="fgg:FSB75_01240"/>
<keyword evidence="1" id="KW-0597">Phosphoprotein</keyword>
<dbReference type="EMBL" id="CP042433">
    <property type="protein sequence ID" value="QEC54578.1"/>
    <property type="molecule type" value="Genomic_DNA"/>
</dbReference>
<dbReference type="Gene3D" id="3.40.50.2300">
    <property type="match status" value="1"/>
</dbReference>
<dbReference type="CDD" id="cd17536">
    <property type="entry name" value="REC_YesN-like"/>
    <property type="match status" value="1"/>
</dbReference>
<name>A0A5B8UDJ1_9BACT</name>
<protein>
    <submittedName>
        <fullName evidence="4">Response regulator transcription factor</fullName>
    </submittedName>
</protein>
<accession>A0A5B8UDJ1</accession>
<dbReference type="SMART" id="SM00448">
    <property type="entry name" value="REC"/>
    <property type="match status" value="1"/>
</dbReference>
<dbReference type="PANTHER" id="PTHR37299">
    <property type="entry name" value="TRANSCRIPTIONAL REGULATOR-RELATED"/>
    <property type="match status" value="1"/>
</dbReference>
<dbReference type="PROSITE" id="PS50930">
    <property type="entry name" value="HTH_LYTTR"/>
    <property type="match status" value="1"/>
</dbReference>
<dbReference type="SMART" id="SM00850">
    <property type="entry name" value="LytTR"/>
    <property type="match status" value="1"/>
</dbReference>
<dbReference type="GO" id="GO:0003677">
    <property type="term" value="F:DNA binding"/>
    <property type="evidence" value="ECO:0007669"/>
    <property type="project" value="InterPro"/>
</dbReference>
<dbReference type="InterPro" id="IPR007492">
    <property type="entry name" value="LytTR_DNA-bd_dom"/>
</dbReference>
<evidence type="ECO:0000259" key="3">
    <source>
        <dbReference type="PROSITE" id="PS50930"/>
    </source>
</evidence>
<feature type="domain" description="Response regulatory" evidence="2">
    <location>
        <begin position="3"/>
        <end position="116"/>
    </location>
</feature>
<evidence type="ECO:0000313" key="4">
    <source>
        <dbReference type="EMBL" id="QEC54578.1"/>
    </source>
</evidence>
<reference evidence="4 5" key="1">
    <citation type="journal article" date="2015" name="Int. J. Syst. Evol. Microbiol.">
        <title>Flavisolibacter ginsenosidimutans sp. nov., with ginsenoside-converting activity isolated from soil used for cultivating ginseng.</title>
        <authorList>
            <person name="Zhao Y."/>
            <person name="Liu Q."/>
            <person name="Kang M.S."/>
            <person name="Jin F."/>
            <person name="Yu H."/>
            <person name="Im W.T."/>
        </authorList>
    </citation>
    <scope>NUCLEOTIDE SEQUENCE [LARGE SCALE GENOMIC DNA]</scope>
    <source>
        <strain evidence="4 5">Gsoil 636</strain>
    </source>
</reference>
<dbReference type="PROSITE" id="PS50110">
    <property type="entry name" value="RESPONSE_REGULATORY"/>
    <property type="match status" value="1"/>
</dbReference>